<dbReference type="AlphaFoldDB" id="A0A0W8FD07"/>
<evidence type="ECO:0000313" key="1">
    <source>
        <dbReference type="EMBL" id="KUG18730.1"/>
    </source>
</evidence>
<dbReference type="EMBL" id="LNQE01001366">
    <property type="protein sequence ID" value="KUG18730.1"/>
    <property type="molecule type" value="Genomic_DNA"/>
</dbReference>
<dbReference type="Gene3D" id="3.40.50.1980">
    <property type="entry name" value="Nitrogenase molybdenum iron protein domain"/>
    <property type="match status" value="1"/>
</dbReference>
<dbReference type="SUPFAM" id="SSF53807">
    <property type="entry name" value="Helical backbone' metal receptor"/>
    <property type="match status" value="1"/>
</dbReference>
<organism evidence="1">
    <name type="scientific">hydrocarbon metagenome</name>
    <dbReference type="NCBI Taxonomy" id="938273"/>
    <lineage>
        <taxon>unclassified sequences</taxon>
        <taxon>metagenomes</taxon>
        <taxon>ecological metagenomes</taxon>
    </lineage>
</organism>
<protein>
    <recommendedName>
        <fullName evidence="2">Zinc abc transporter, periplasmic-binding protein znua</fullName>
    </recommendedName>
</protein>
<name>A0A0W8FD07_9ZZZZ</name>
<evidence type="ECO:0008006" key="2">
    <source>
        <dbReference type="Google" id="ProtNLM"/>
    </source>
</evidence>
<dbReference type="InterPro" id="IPR006127">
    <property type="entry name" value="ZnuA-like"/>
</dbReference>
<proteinExistence type="predicted"/>
<sequence length="292" mass="32706">MRIQSSNLAILMLAIFLIVPAGAETAQSTLKIVCTTSVLMDPATYIGGDRVEAISIADPTLCPHLQTDIIPNRIQLNMDFIKDANMFMAYNDSNDQRYNMPAINDFMTANNYGTAEWMTISNPSRGWNTPTNSKLLAAEVEGWLANKDPANKTYYEQRYNDYAKSFDAIEPTESEKKQLNQTQVIVMLWQKDPVQNWLGMNVVNFFAPEFALNGTKTAARVVDDINANPEKYQNVKYIIENMQSGELAKGIEESLKDKGIDAERVIFTNFPGSVEGADTMAEVLNHNKQIVL</sequence>
<dbReference type="Pfam" id="PF01297">
    <property type="entry name" value="ZnuA"/>
    <property type="match status" value="1"/>
</dbReference>
<gene>
    <name evidence="1" type="ORF">ASZ90_011560</name>
</gene>
<dbReference type="GO" id="GO:0046872">
    <property type="term" value="F:metal ion binding"/>
    <property type="evidence" value="ECO:0007669"/>
    <property type="project" value="InterPro"/>
</dbReference>
<accession>A0A0W8FD07</accession>
<dbReference type="GO" id="GO:0030001">
    <property type="term" value="P:metal ion transport"/>
    <property type="evidence" value="ECO:0007669"/>
    <property type="project" value="InterPro"/>
</dbReference>
<comment type="caution">
    <text evidence="1">The sequence shown here is derived from an EMBL/GenBank/DDBJ whole genome shotgun (WGS) entry which is preliminary data.</text>
</comment>
<reference evidence="1" key="1">
    <citation type="journal article" date="2015" name="Proc. Natl. Acad. Sci. U.S.A.">
        <title>Networks of energetic and metabolic interactions define dynamics in microbial communities.</title>
        <authorList>
            <person name="Embree M."/>
            <person name="Liu J.K."/>
            <person name="Al-Bassam M.M."/>
            <person name="Zengler K."/>
        </authorList>
    </citation>
    <scope>NUCLEOTIDE SEQUENCE</scope>
</reference>